<accession>A0A6C0C3S9</accession>
<organism evidence="1">
    <name type="scientific">viral metagenome</name>
    <dbReference type="NCBI Taxonomy" id="1070528"/>
    <lineage>
        <taxon>unclassified sequences</taxon>
        <taxon>metagenomes</taxon>
        <taxon>organismal metagenomes</taxon>
    </lineage>
</organism>
<reference evidence="1" key="1">
    <citation type="journal article" date="2020" name="Nature">
        <title>Giant virus diversity and host interactions through global metagenomics.</title>
        <authorList>
            <person name="Schulz F."/>
            <person name="Roux S."/>
            <person name="Paez-Espino D."/>
            <person name="Jungbluth S."/>
            <person name="Walsh D.A."/>
            <person name="Denef V.J."/>
            <person name="McMahon K.D."/>
            <person name="Konstantinidis K.T."/>
            <person name="Eloe-Fadrosh E.A."/>
            <person name="Kyrpides N.C."/>
            <person name="Woyke T."/>
        </authorList>
    </citation>
    <scope>NUCLEOTIDE SEQUENCE</scope>
    <source>
        <strain evidence="1">GVMAG-M-3300020185-18</strain>
    </source>
</reference>
<name>A0A6C0C3S9_9ZZZZ</name>
<proteinExistence type="predicted"/>
<sequence length="144" mass="17624">MSLFDKINLLPDELKYEIKKYLSYNIKIILSKQHFLKYFPLYLKIIRFPYIYSGFCVFTKYIKQMLKKDSVFIFSHLLAEYGLIWSKNKKIRYKNMSFSSYIDYLLYLCKDKYKAINCKNKIYEILGNKYKTNTVKLYNNKWNN</sequence>
<dbReference type="AlphaFoldDB" id="A0A6C0C3S9"/>
<protein>
    <submittedName>
        <fullName evidence="1">Uncharacterized protein</fullName>
    </submittedName>
</protein>
<evidence type="ECO:0000313" key="1">
    <source>
        <dbReference type="EMBL" id="QHS98444.1"/>
    </source>
</evidence>
<dbReference type="EMBL" id="MN739316">
    <property type="protein sequence ID" value="QHS98444.1"/>
    <property type="molecule type" value="Genomic_DNA"/>
</dbReference>